<dbReference type="RefSeq" id="WP_338751390.1">
    <property type="nucleotide sequence ID" value="NZ_CP147404.1"/>
</dbReference>
<name>A0ABZ2N4M4_9BACI</name>
<evidence type="ECO:0000313" key="2">
    <source>
        <dbReference type="Proteomes" id="UP001387364"/>
    </source>
</evidence>
<dbReference type="Proteomes" id="UP001387364">
    <property type="component" value="Chromosome"/>
</dbReference>
<gene>
    <name evidence="1" type="ORF">WDJ61_15745</name>
</gene>
<accession>A0ABZ2N4M4</accession>
<organism evidence="1 2">
    <name type="scientific">Bacillus kandeliae</name>
    <dbReference type="NCBI Taxonomy" id="3129297"/>
    <lineage>
        <taxon>Bacteria</taxon>
        <taxon>Bacillati</taxon>
        <taxon>Bacillota</taxon>
        <taxon>Bacilli</taxon>
        <taxon>Bacillales</taxon>
        <taxon>Bacillaceae</taxon>
        <taxon>Bacillus</taxon>
    </lineage>
</organism>
<keyword evidence="2" id="KW-1185">Reference proteome</keyword>
<evidence type="ECO:0000313" key="1">
    <source>
        <dbReference type="EMBL" id="WXB92663.1"/>
    </source>
</evidence>
<dbReference type="EMBL" id="CP147404">
    <property type="protein sequence ID" value="WXB92663.1"/>
    <property type="molecule type" value="Genomic_DNA"/>
</dbReference>
<sequence length="136" mass="15739">MSYDLMVFEVKDAPTNKKAFMEWYDQQTEWTENHNYDDPAVTSEALRNWYMDMIKVYAPMNGPYALSEEDFDNLGDKEVYVTDYSVGRSVIYAAFAWSLADQVYNQFRELALKHKVGFFDASGDGDIILPDVSKID</sequence>
<proteinExistence type="predicted"/>
<protein>
    <submittedName>
        <fullName evidence="1">Uncharacterized protein</fullName>
    </submittedName>
</protein>
<reference evidence="1 2" key="1">
    <citation type="submission" date="2024-02" db="EMBL/GenBank/DDBJ databases">
        <title>Seven novel Bacillus-like species.</title>
        <authorList>
            <person name="Liu G."/>
        </authorList>
    </citation>
    <scope>NUCLEOTIDE SEQUENCE [LARGE SCALE GENOMIC DNA]</scope>
    <source>
        <strain evidence="1 2">FJAT-52991</strain>
    </source>
</reference>